<feature type="compositionally biased region" description="Basic residues" evidence="1">
    <location>
        <begin position="52"/>
        <end position="61"/>
    </location>
</feature>
<evidence type="ECO:0000313" key="7">
    <source>
        <dbReference type="EMBL" id="CAF4332231.1"/>
    </source>
</evidence>
<comment type="caution">
    <text evidence="3">The sequence shown here is derived from an EMBL/GenBank/DDBJ whole genome shotgun (WGS) entry which is preliminary data.</text>
</comment>
<organism evidence="3 8">
    <name type="scientific">Rotaria magnacalcarata</name>
    <dbReference type="NCBI Taxonomy" id="392030"/>
    <lineage>
        <taxon>Eukaryota</taxon>
        <taxon>Metazoa</taxon>
        <taxon>Spiralia</taxon>
        <taxon>Gnathifera</taxon>
        <taxon>Rotifera</taxon>
        <taxon>Eurotatoria</taxon>
        <taxon>Bdelloidea</taxon>
        <taxon>Philodinida</taxon>
        <taxon>Philodinidae</taxon>
        <taxon>Rotaria</taxon>
    </lineage>
</organism>
<dbReference type="EMBL" id="CAJNOW010013815">
    <property type="protein sequence ID" value="CAF1624578.1"/>
    <property type="molecule type" value="Genomic_DNA"/>
</dbReference>
<dbReference type="Proteomes" id="UP000663855">
    <property type="component" value="Unassembled WGS sequence"/>
</dbReference>
<evidence type="ECO:0000313" key="4">
    <source>
        <dbReference type="EMBL" id="CAF2096728.1"/>
    </source>
</evidence>
<dbReference type="Proteomes" id="UP000676336">
    <property type="component" value="Unassembled WGS sequence"/>
</dbReference>
<dbReference type="EMBL" id="CAJNOV010007407">
    <property type="protein sequence ID" value="CAF1284677.1"/>
    <property type="molecule type" value="Genomic_DNA"/>
</dbReference>
<evidence type="ECO:0000313" key="2">
    <source>
        <dbReference type="EMBL" id="CAF1284677.1"/>
    </source>
</evidence>
<evidence type="ECO:0000313" key="3">
    <source>
        <dbReference type="EMBL" id="CAF1624578.1"/>
    </source>
</evidence>
<reference evidence="3" key="1">
    <citation type="submission" date="2021-02" db="EMBL/GenBank/DDBJ databases">
        <authorList>
            <person name="Nowell W R."/>
        </authorList>
    </citation>
    <scope>NUCLEOTIDE SEQUENCE</scope>
</reference>
<evidence type="ECO:0000313" key="6">
    <source>
        <dbReference type="EMBL" id="CAF4157691.1"/>
    </source>
</evidence>
<name>A0A816CPN8_9BILA</name>
<feature type="region of interest" description="Disordered" evidence="1">
    <location>
        <begin position="36"/>
        <end position="69"/>
    </location>
</feature>
<protein>
    <submittedName>
        <fullName evidence="3">Uncharacterized protein</fullName>
    </submittedName>
</protein>
<dbReference type="Proteomes" id="UP000663824">
    <property type="component" value="Unassembled WGS sequence"/>
</dbReference>
<gene>
    <name evidence="7" type="ORF">BYL167_LOCUS28742</name>
    <name evidence="2" type="ORF">CJN711_LOCUS16164</name>
    <name evidence="6" type="ORF">GIL414_LOCUS19801</name>
    <name evidence="3" type="ORF">KQP761_LOCUS25126</name>
    <name evidence="4" type="ORF">MBJ925_LOCUS21544</name>
    <name evidence="5" type="ORF">SMN809_LOCUS17290</name>
</gene>
<feature type="region of interest" description="Disordered" evidence="1">
    <location>
        <begin position="1"/>
        <end position="21"/>
    </location>
</feature>
<evidence type="ECO:0000313" key="8">
    <source>
        <dbReference type="Proteomes" id="UP000663834"/>
    </source>
</evidence>
<dbReference type="EMBL" id="CAJNRE010010883">
    <property type="protein sequence ID" value="CAF2096728.1"/>
    <property type="molecule type" value="Genomic_DNA"/>
</dbReference>
<dbReference type="EMBL" id="CAJOBI010007960">
    <property type="protein sequence ID" value="CAF4100040.1"/>
    <property type="molecule type" value="Genomic_DNA"/>
</dbReference>
<evidence type="ECO:0000256" key="1">
    <source>
        <dbReference type="SAM" id="MobiDB-lite"/>
    </source>
</evidence>
<sequence>MKASSSTDPDAKQPRRKRLTKYTGINITEDEFILMKTKDNEDKKHQRQNSQLKKHRGRPPKKKFDDDECEYSTDMKTNARIRSLNMTIDMANEILNDEDSDFALE</sequence>
<dbReference type="Proteomes" id="UP000663834">
    <property type="component" value="Unassembled WGS sequence"/>
</dbReference>
<dbReference type="AlphaFoldDB" id="A0A816CPN8"/>
<accession>A0A816CPN8</accession>
<dbReference type="Proteomes" id="UP000681967">
    <property type="component" value="Unassembled WGS sequence"/>
</dbReference>
<dbReference type="EMBL" id="CAJOBH010041713">
    <property type="protein sequence ID" value="CAF4332231.1"/>
    <property type="molecule type" value="Genomic_DNA"/>
</dbReference>
<dbReference type="Proteomes" id="UP000681720">
    <property type="component" value="Unassembled WGS sequence"/>
</dbReference>
<evidence type="ECO:0000313" key="5">
    <source>
        <dbReference type="EMBL" id="CAF4100040.1"/>
    </source>
</evidence>
<dbReference type="EMBL" id="CAJOBJ010011100">
    <property type="protein sequence ID" value="CAF4157691.1"/>
    <property type="molecule type" value="Genomic_DNA"/>
</dbReference>
<proteinExistence type="predicted"/>